<feature type="compositionally biased region" description="Basic and acidic residues" evidence="1">
    <location>
        <begin position="36"/>
        <end position="53"/>
    </location>
</feature>
<comment type="caution">
    <text evidence="2">The sequence shown here is derived from an EMBL/GenBank/DDBJ whole genome shotgun (WGS) entry which is preliminary data.</text>
</comment>
<sequence length="274" mass="29792">MPSSSTSPTPNTSKAASPSTTTSWLLVRNGVQASDQGKDGVAEQDVVHDDVAKGSKGNNTKKTNKENQDAPAGFKFHSRKRVYADDGADAIADQQADGHNIDGITDQQADGDAIPQLLETTTRTMKAREADDEEPGALELFKMCHYSKTLKGFTRAVQSVITEAEEQLAAPPAEDEEPKSEAQVLVEVLDRRTKKNMFLPNLGIQVPTHPRLSARDAAAQLEAEKMENVELPSVISNRSKQIEELQLARTSDKEETNMKIADLEAKLELLLGGN</sequence>
<feature type="region of interest" description="Disordered" evidence="1">
    <location>
        <begin position="1"/>
        <end position="74"/>
    </location>
</feature>
<name>A0A835FCC6_9POAL</name>
<dbReference type="EMBL" id="JACEFO010001389">
    <property type="protein sequence ID" value="KAF8737631.1"/>
    <property type="molecule type" value="Genomic_DNA"/>
</dbReference>
<proteinExistence type="predicted"/>
<dbReference type="AlphaFoldDB" id="A0A835FCC6"/>
<gene>
    <name evidence="2" type="ORF">HU200_014071</name>
</gene>
<dbReference type="OrthoDB" id="693320at2759"/>
<organism evidence="2 3">
    <name type="scientific">Digitaria exilis</name>
    <dbReference type="NCBI Taxonomy" id="1010633"/>
    <lineage>
        <taxon>Eukaryota</taxon>
        <taxon>Viridiplantae</taxon>
        <taxon>Streptophyta</taxon>
        <taxon>Embryophyta</taxon>
        <taxon>Tracheophyta</taxon>
        <taxon>Spermatophyta</taxon>
        <taxon>Magnoliopsida</taxon>
        <taxon>Liliopsida</taxon>
        <taxon>Poales</taxon>
        <taxon>Poaceae</taxon>
        <taxon>PACMAD clade</taxon>
        <taxon>Panicoideae</taxon>
        <taxon>Panicodae</taxon>
        <taxon>Paniceae</taxon>
        <taxon>Anthephorinae</taxon>
        <taxon>Digitaria</taxon>
    </lineage>
</organism>
<dbReference type="Proteomes" id="UP000636709">
    <property type="component" value="Unassembled WGS sequence"/>
</dbReference>
<reference evidence="2" key="1">
    <citation type="submission" date="2020-07" db="EMBL/GenBank/DDBJ databases">
        <title>Genome sequence and genetic diversity analysis of an under-domesticated orphan crop, white fonio (Digitaria exilis).</title>
        <authorList>
            <person name="Bennetzen J.L."/>
            <person name="Chen S."/>
            <person name="Ma X."/>
            <person name="Wang X."/>
            <person name="Yssel A.E.J."/>
            <person name="Chaluvadi S.R."/>
            <person name="Johnson M."/>
            <person name="Gangashetty P."/>
            <person name="Hamidou F."/>
            <person name="Sanogo M.D."/>
            <person name="Zwaenepoel A."/>
            <person name="Wallace J."/>
            <person name="Van De Peer Y."/>
            <person name="Van Deynze A."/>
        </authorList>
    </citation>
    <scope>NUCLEOTIDE SEQUENCE</scope>
    <source>
        <tissue evidence="2">Leaves</tissue>
    </source>
</reference>
<accession>A0A835FCC6</accession>
<feature type="compositionally biased region" description="Low complexity" evidence="1">
    <location>
        <begin position="1"/>
        <end position="23"/>
    </location>
</feature>
<protein>
    <submittedName>
        <fullName evidence="2">Uncharacterized protein</fullName>
    </submittedName>
</protein>
<evidence type="ECO:0000313" key="3">
    <source>
        <dbReference type="Proteomes" id="UP000636709"/>
    </source>
</evidence>
<evidence type="ECO:0000313" key="2">
    <source>
        <dbReference type="EMBL" id="KAF8737631.1"/>
    </source>
</evidence>
<keyword evidence="3" id="KW-1185">Reference proteome</keyword>
<evidence type="ECO:0000256" key="1">
    <source>
        <dbReference type="SAM" id="MobiDB-lite"/>
    </source>
</evidence>